<dbReference type="PROSITE" id="PS01006">
    <property type="entry name" value="FORMATE_NITRITE_TP_2"/>
    <property type="match status" value="1"/>
</dbReference>
<organism evidence="8 9">
    <name type="scientific">Demequina mangrovi</name>
    <dbReference type="NCBI Taxonomy" id="1043493"/>
    <lineage>
        <taxon>Bacteria</taxon>
        <taxon>Bacillati</taxon>
        <taxon>Actinomycetota</taxon>
        <taxon>Actinomycetes</taxon>
        <taxon>Micrococcales</taxon>
        <taxon>Demequinaceae</taxon>
        <taxon>Demequina</taxon>
    </lineage>
</organism>
<dbReference type="GO" id="GO:0015499">
    <property type="term" value="F:formate transmembrane transporter activity"/>
    <property type="evidence" value="ECO:0007669"/>
    <property type="project" value="TreeGrafter"/>
</dbReference>
<dbReference type="OrthoDB" id="9786493at2"/>
<dbReference type="Pfam" id="PF01226">
    <property type="entry name" value="Form_Nir_trans"/>
    <property type="match status" value="1"/>
</dbReference>
<feature type="transmembrane region" description="Helical" evidence="7">
    <location>
        <begin position="28"/>
        <end position="49"/>
    </location>
</feature>
<name>A0A1H6XUT2_9MICO</name>
<keyword evidence="4 7" id="KW-0472">Membrane</keyword>
<dbReference type="GO" id="GO:0005886">
    <property type="term" value="C:plasma membrane"/>
    <property type="evidence" value="ECO:0007669"/>
    <property type="project" value="TreeGrafter"/>
</dbReference>
<evidence type="ECO:0000256" key="2">
    <source>
        <dbReference type="ARBA" id="ARBA00022692"/>
    </source>
</evidence>
<feature type="compositionally biased region" description="Low complexity" evidence="6">
    <location>
        <begin position="275"/>
        <end position="287"/>
    </location>
</feature>
<evidence type="ECO:0000256" key="6">
    <source>
        <dbReference type="SAM" id="MobiDB-lite"/>
    </source>
</evidence>
<evidence type="ECO:0000256" key="7">
    <source>
        <dbReference type="SAM" id="Phobius"/>
    </source>
</evidence>
<feature type="transmembrane region" description="Helical" evidence="7">
    <location>
        <begin position="105"/>
        <end position="128"/>
    </location>
</feature>
<comment type="similarity">
    <text evidence="5">Belongs to the FNT transporter (TC 1.A.16) family.</text>
</comment>
<keyword evidence="3 7" id="KW-1133">Transmembrane helix</keyword>
<protein>
    <submittedName>
        <fullName evidence="8">Nitrite transporter NirC</fullName>
    </submittedName>
</protein>
<comment type="subcellular location">
    <subcellularLocation>
        <location evidence="1">Membrane</location>
        <topology evidence="1">Multi-pass membrane protein</topology>
    </subcellularLocation>
</comment>
<proteinExistence type="inferred from homology"/>
<evidence type="ECO:0000313" key="8">
    <source>
        <dbReference type="EMBL" id="SEJ31936.1"/>
    </source>
</evidence>
<evidence type="ECO:0000256" key="5">
    <source>
        <dbReference type="ARBA" id="ARBA00049660"/>
    </source>
</evidence>
<keyword evidence="2 7" id="KW-0812">Transmembrane</keyword>
<evidence type="ECO:0000313" key="9">
    <source>
        <dbReference type="Proteomes" id="UP000183315"/>
    </source>
</evidence>
<dbReference type="InterPro" id="IPR024002">
    <property type="entry name" value="For/NO2_transpt_CS"/>
</dbReference>
<feature type="transmembrane region" description="Helical" evidence="7">
    <location>
        <begin position="157"/>
        <end position="175"/>
    </location>
</feature>
<dbReference type="InterPro" id="IPR000292">
    <property type="entry name" value="For/NO2_transpt"/>
</dbReference>
<dbReference type="Gene3D" id="1.20.1080.10">
    <property type="entry name" value="Glycerol uptake facilitator protein"/>
    <property type="match status" value="1"/>
</dbReference>
<accession>A0A1H6XUT2</accession>
<dbReference type="PANTHER" id="PTHR30520">
    <property type="entry name" value="FORMATE TRANSPORTER-RELATED"/>
    <property type="match status" value="1"/>
</dbReference>
<dbReference type="eggNOG" id="COG2116">
    <property type="taxonomic scope" value="Bacteria"/>
</dbReference>
<dbReference type="PANTHER" id="PTHR30520:SF8">
    <property type="entry name" value="NITRITE TRANSPORTER NIRC"/>
    <property type="match status" value="1"/>
</dbReference>
<evidence type="ECO:0000256" key="3">
    <source>
        <dbReference type="ARBA" id="ARBA00022989"/>
    </source>
</evidence>
<evidence type="ECO:0000256" key="1">
    <source>
        <dbReference type="ARBA" id="ARBA00004141"/>
    </source>
</evidence>
<dbReference type="RefSeq" id="WP_074789289.1">
    <property type="nucleotide sequence ID" value="NZ_BBLU01000008.1"/>
</dbReference>
<gene>
    <name evidence="8" type="ORF">SAMN05421637_1397</name>
</gene>
<feature type="transmembrane region" description="Helical" evidence="7">
    <location>
        <begin position="187"/>
        <end position="205"/>
    </location>
</feature>
<dbReference type="AlphaFoldDB" id="A0A1H6XUT2"/>
<sequence length="287" mass="29717">MLTLPETVDVHAKAAHAKAQLARTPLRLIVSAMLAGMWIGVGDVLMWSAAGPLHVAGDPMEKLVAGSVFAAALTIVVFAGSELATSAMMILPLGAVRRTISWFKAAGVLLGIFFSNMLGAFAFSWVIIQTGVLGHGAAGEFAADTLAGKISHTPSELFWRGVMCNVLVCVAIWAAARLKNEVAKAVIIFWGVLAFIASGFEHVVANMTTFGLGLLSGGDVTWADFGTNMAFVGLGNLVGGAIVIGLAYAFVAGKARADDATLASEPDEEPEPVIANAEADFAASSAR</sequence>
<evidence type="ECO:0000256" key="4">
    <source>
        <dbReference type="ARBA" id="ARBA00023136"/>
    </source>
</evidence>
<dbReference type="STRING" id="1043493.SAMN05421637_1397"/>
<feature type="transmembrane region" description="Helical" evidence="7">
    <location>
        <begin position="69"/>
        <end position="93"/>
    </location>
</feature>
<dbReference type="Proteomes" id="UP000183315">
    <property type="component" value="Unassembled WGS sequence"/>
</dbReference>
<dbReference type="EMBL" id="FNZI01000003">
    <property type="protein sequence ID" value="SEJ31936.1"/>
    <property type="molecule type" value="Genomic_DNA"/>
</dbReference>
<reference evidence="9" key="1">
    <citation type="submission" date="2016-10" db="EMBL/GenBank/DDBJ databases">
        <authorList>
            <person name="Varghese N."/>
        </authorList>
    </citation>
    <scope>NUCLEOTIDE SEQUENCE [LARGE SCALE GENOMIC DNA]</scope>
    <source>
        <strain evidence="9">DSM 24868</strain>
    </source>
</reference>
<feature type="region of interest" description="Disordered" evidence="6">
    <location>
        <begin position="261"/>
        <end position="287"/>
    </location>
</feature>
<feature type="transmembrane region" description="Helical" evidence="7">
    <location>
        <begin position="225"/>
        <end position="251"/>
    </location>
</feature>
<keyword evidence="9" id="KW-1185">Reference proteome</keyword>
<dbReference type="InterPro" id="IPR023271">
    <property type="entry name" value="Aquaporin-like"/>
</dbReference>